<sequence>MAPPLPGPVVPGDRRRRSRTPRARLWAAAAGERAARSLLPGGGGTARAWRALCNGDAGAEGLFEIDAWALAGVAARIINGV</sequence>
<keyword evidence="3" id="KW-1185">Reference proteome</keyword>
<organism evidence="2">
    <name type="scientific">Oryza meridionalis</name>
    <dbReference type="NCBI Taxonomy" id="40149"/>
    <lineage>
        <taxon>Eukaryota</taxon>
        <taxon>Viridiplantae</taxon>
        <taxon>Streptophyta</taxon>
        <taxon>Embryophyta</taxon>
        <taxon>Tracheophyta</taxon>
        <taxon>Spermatophyta</taxon>
        <taxon>Magnoliopsida</taxon>
        <taxon>Liliopsida</taxon>
        <taxon>Poales</taxon>
        <taxon>Poaceae</taxon>
        <taxon>BOP clade</taxon>
        <taxon>Oryzoideae</taxon>
        <taxon>Oryzeae</taxon>
        <taxon>Oryzinae</taxon>
        <taxon>Oryza</taxon>
    </lineage>
</organism>
<evidence type="ECO:0000313" key="2">
    <source>
        <dbReference type="EnsemblPlants" id="OMERI06G05480.1"/>
    </source>
</evidence>
<dbReference type="AlphaFoldDB" id="A0A0E0DXL8"/>
<reference evidence="2" key="1">
    <citation type="submission" date="2015-04" db="UniProtKB">
        <authorList>
            <consortium name="EnsemblPlants"/>
        </authorList>
    </citation>
    <scope>IDENTIFICATION</scope>
</reference>
<dbReference type="HOGENOM" id="CLU_2577896_0_0_1"/>
<dbReference type="Gramene" id="OMERI06G05480.1">
    <property type="protein sequence ID" value="OMERI06G05480.1"/>
    <property type="gene ID" value="OMERI06G05480"/>
</dbReference>
<dbReference type="EnsemblPlants" id="OMERI06G05480.1">
    <property type="protein sequence ID" value="OMERI06G05480.1"/>
    <property type="gene ID" value="OMERI06G05480"/>
</dbReference>
<proteinExistence type="predicted"/>
<feature type="region of interest" description="Disordered" evidence="1">
    <location>
        <begin position="1"/>
        <end position="22"/>
    </location>
</feature>
<evidence type="ECO:0000256" key="1">
    <source>
        <dbReference type="SAM" id="MobiDB-lite"/>
    </source>
</evidence>
<reference evidence="2" key="2">
    <citation type="submission" date="2018-05" db="EMBL/GenBank/DDBJ databases">
        <title>OmerRS3 (Oryza meridionalis Reference Sequence Version 3).</title>
        <authorList>
            <person name="Zhang J."/>
            <person name="Kudrna D."/>
            <person name="Lee S."/>
            <person name="Talag J."/>
            <person name="Welchert J."/>
            <person name="Wing R.A."/>
        </authorList>
    </citation>
    <scope>NUCLEOTIDE SEQUENCE [LARGE SCALE GENOMIC DNA]</scope>
    <source>
        <strain evidence="2">cv. OR44</strain>
    </source>
</reference>
<accession>A0A0E0DXL8</accession>
<name>A0A0E0DXL8_9ORYZ</name>
<dbReference type="Proteomes" id="UP000008021">
    <property type="component" value="Chromosome 6"/>
</dbReference>
<protein>
    <submittedName>
        <fullName evidence="2">Uncharacterized protein</fullName>
    </submittedName>
</protein>
<evidence type="ECO:0000313" key="3">
    <source>
        <dbReference type="Proteomes" id="UP000008021"/>
    </source>
</evidence>